<name>A0A9W9DH13_9AGAR</name>
<protein>
    <submittedName>
        <fullName evidence="2">Uncharacterized protein</fullName>
    </submittedName>
</protein>
<dbReference type="EMBL" id="JANVFS010000033">
    <property type="protein sequence ID" value="KAJ4470029.1"/>
    <property type="molecule type" value="Genomic_DNA"/>
</dbReference>
<evidence type="ECO:0000256" key="1">
    <source>
        <dbReference type="SAM" id="Phobius"/>
    </source>
</evidence>
<feature type="transmembrane region" description="Helical" evidence="1">
    <location>
        <begin position="44"/>
        <end position="67"/>
    </location>
</feature>
<accession>A0A9W9DH13</accession>
<keyword evidence="1" id="KW-0812">Transmembrane</keyword>
<organism evidence="2 3">
    <name type="scientific">Lentinula lateritia</name>
    <dbReference type="NCBI Taxonomy" id="40482"/>
    <lineage>
        <taxon>Eukaryota</taxon>
        <taxon>Fungi</taxon>
        <taxon>Dikarya</taxon>
        <taxon>Basidiomycota</taxon>
        <taxon>Agaricomycotina</taxon>
        <taxon>Agaricomycetes</taxon>
        <taxon>Agaricomycetidae</taxon>
        <taxon>Agaricales</taxon>
        <taxon>Marasmiineae</taxon>
        <taxon>Omphalotaceae</taxon>
        <taxon>Lentinula</taxon>
    </lineage>
</organism>
<evidence type="ECO:0000313" key="3">
    <source>
        <dbReference type="Proteomes" id="UP001150238"/>
    </source>
</evidence>
<reference evidence="2" key="1">
    <citation type="submission" date="2022-08" db="EMBL/GenBank/DDBJ databases">
        <authorList>
            <consortium name="DOE Joint Genome Institute"/>
            <person name="Min B."/>
            <person name="Riley R."/>
            <person name="Sierra-Patev S."/>
            <person name="Naranjo-Ortiz M."/>
            <person name="Looney B."/>
            <person name="Konkel Z."/>
            <person name="Slot J.C."/>
            <person name="Sakamoto Y."/>
            <person name="Steenwyk J.L."/>
            <person name="Rokas A."/>
            <person name="Carro J."/>
            <person name="Camarero S."/>
            <person name="Ferreira P."/>
            <person name="Molpeceres G."/>
            <person name="Ruiz-Duenas F.J."/>
            <person name="Serrano A."/>
            <person name="Henrissat B."/>
            <person name="Drula E."/>
            <person name="Hughes K.W."/>
            <person name="Mata J.L."/>
            <person name="Ishikawa N.K."/>
            <person name="Vargas-Isla R."/>
            <person name="Ushijima S."/>
            <person name="Smith C.A."/>
            <person name="Ahrendt S."/>
            <person name="Andreopoulos W."/>
            <person name="He G."/>
            <person name="Labutti K."/>
            <person name="Lipzen A."/>
            <person name="Ng V."/>
            <person name="Sandor L."/>
            <person name="Barry K."/>
            <person name="Martinez A.T."/>
            <person name="Xiao Y."/>
            <person name="Gibbons J.G."/>
            <person name="Terashima K."/>
            <person name="Hibbett D.S."/>
            <person name="Grigoriev I.V."/>
        </authorList>
    </citation>
    <scope>NUCLEOTIDE SEQUENCE</scope>
    <source>
        <strain evidence="2">Sp2 HRB7682 ss15</strain>
    </source>
</reference>
<gene>
    <name evidence="2" type="ORF">C8J55DRAFT_523357</name>
</gene>
<keyword evidence="1" id="KW-0472">Membrane</keyword>
<proteinExistence type="predicted"/>
<keyword evidence="1" id="KW-1133">Transmembrane helix</keyword>
<sequence>MLFRFAYLEGVSPYMVISHILLEYIHLNVTGTGYHGTVTLCHDYFFASHSVTPCYSINIGFTFILLFSKNQCRRLKGAPVFDSIIFI</sequence>
<dbReference type="AlphaFoldDB" id="A0A9W9DH13"/>
<dbReference type="Proteomes" id="UP001150238">
    <property type="component" value="Unassembled WGS sequence"/>
</dbReference>
<comment type="caution">
    <text evidence="2">The sequence shown here is derived from an EMBL/GenBank/DDBJ whole genome shotgun (WGS) entry which is preliminary data.</text>
</comment>
<evidence type="ECO:0000313" key="2">
    <source>
        <dbReference type="EMBL" id="KAJ4470029.1"/>
    </source>
</evidence>
<reference evidence="2" key="2">
    <citation type="journal article" date="2023" name="Proc. Natl. Acad. Sci. U.S.A.">
        <title>A global phylogenomic analysis of the shiitake genus Lentinula.</title>
        <authorList>
            <person name="Sierra-Patev S."/>
            <person name="Min B."/>
            <person name="Naranjo-Ortiz M."/>
            <person name="Looney B."/>
            <person name="Konkel Z."/>
            <person name="Slot J.C."/>
            <person name="Sakamoto Y."/>
            <person name="Steenwyk J.L."/>
            <person name="Rokas A."/>
            <person name="Carro J."/>
            <person name="Camarero S."/>
            <person name="Ferreira P."/>
            <person name="Molpeceres G."/>
            <person name="Ruiz-Duenas F.J."/>
            <person name="Serrano A."/>
            <person name="Henrissat B."/>
            <person name="Drula E."/>
            <person name="Hughes K.W."/>
            <person name="Mata J.L."/>
            <person name="Ishikawa N.K."/>
            <person name="Vargas-Isla R."/>
            <person name="Ushijima S."/>
            <person name="Smith C.A."/>
            <person name="Donoghue J."/>
            <person name="Ahrendt S."/>
            <person name="Andreopoulos W."/>
            <person name="He G."/>
            <person name="LaButti K."/>
            <person name="Lipzen A."/>
            <person name="Ng V."/>
            <person name="Riley R."/>
            <person name="Sandor L."/>
            <person name="Barry K."/>
            <person name="Martinez A.T."/>
            <person name="Xiao Y."/>
            <person name="Gibbons J.G."/>
            <person name="Terashima K."/>
            <person name="Grigoriev I.V."/>
            <person name="Hibbett D."/>
        </authorList>
    </citation>
    <scope>NUCLEOTIDE SEQUENCE</scope>
    <source>
        <strain evidence="2">Sp2 HRB7682 ss15</strain>
    </source>
</reference>